<organism evidence="2 5">
    <name type="scientific">Caldibacillus thermoamylovorans</name>
    <dbReference type="NCBI Taxonomy" id="35841"/>
    <lineage>
        <taxon>Bacteria</taxon>
        <taxon>Bacillati</taxon>
        <taxon>Bacillota</taxon>
        <taxon>Bacilli</taxon>
        <taxon>Bacillales</taxon>
        <taxon>Bacillaceae</taxon>
        <taxon>Caldibacillus</taxon>
    </lineage>
</organism>
<feature type="transmembrane region" description="Helical" evidence="1">
    <location>
        <begin position="97"/>
        <end position="117"/>
    </location>
</feature>
<sequence>MKAKELTEGAISLAIYIIILLMFLYLPFFGGLFTFVLPFPFLYYTAKYNWKAGLLFFTASVILTFIVGSWIALPIPFLFGFVGFVLGWNIYHQREALITFSTSTLALLCSVVVVYIISATLFDMNFIKKAQTIFKEVMDQTISMFNYMGENTDQIKEQLTEAYDLIISLLPSLLILSSALIVLIIQFISYPILKRFGIHVKAAKPFREITLPKSLIWYFLITTFLSFIVEAEKGTFLYNVFINLLYLIDILFVLQAITFIFDYCYKKRIHKAWAIVVSVFIMLNPVFNQLAKILGIIDLGFELRKRIQ</sequence>
<dbReference type="AlphaFoldDB" id="A0A090J5V4"/>
<gene>
    <name evidence="3" type="ORF">B4167_2190</name>
    <name evidence="2" type="ORF">BT1A1_3514</name>
</gene>
<feature type="transmembrane region" description="Helical" evidence="1">
    <location>
        <begin position="214"/>
        <end position="231"/>
    </location>
</feature>
<evidence type="ECO:0000313" key="5">
    <source>
        <dbReference type="Proteomes" id="UP000040576"/>
    </source>
</evidence>
<dbReference type="KEGG" id="bthv:CQJ30_18955"/>
<proteinExistence type="predicted"/>
<dbReference type="OrthoDB" id="2987886at2"/>
<dbReference type="InterPro" id="IPR018710">
    <property type="entry name" value="DUF2232"/>
</dbReference>
<dbReference type="EMBL" id="JXLU01000049">
    <property type="protein sequence ID" value="KIO73336.1"/>
    <property type="molecule type" value="Genomic_DNA"/>
</dbReference>
<evidence type="ECO:0000256" key="1">
    <source>
        <dbReference type="SAM" id="Phobius"/>
    </source>
</evidence>
<protein>
    <submittedName>
        <fullName evidence="2">Putative membrane protein</fullName>
    </submittedName>
</protein>
<dbReference type="Pfam" id="PF09991">
    <property type="entry name" value="DUF2232"/>
    <property type="match status" value="1"/>
</dbReference>
<dbReference type="Proteomes" id="UP000040576">
    <property type="component" value="Unassembled WGS sequence"/>
</dbReference>
<keyword evidence="1" id="KW-0472">Membrane</keyword>
<evidence type="ECO:0000313" key="4">
    <source>
        <dbReference type="Proteomes" id="UP000032076"/>
    </source>
</evidence>
<feature type="transmembrane region" description="Helical" evidence="1">
    <location>
        <begin position="165"/>
        <end position="193"/>
    </location>
</feature>
<feature type="transmembrane region" description="Helical" evidence="1">
    <location>
        <begin position="12"/>
        <end position="36"/>
    </location>
</feature>
<feature type="transmembrane region" description="Helical" evidence="1">
    <location>
        <begin position="56"/>
        <end position="85"/>
    </location>
</feature>
<evidence type="ECO:0000313" key="2">
    <source>
        <dbReference type="EMBL" id="CEE03295.1"/>
    </source>
</evidence>
<dbReference type="PANTHER" id="PTHR41324">
    <property type="entry name" value="MEMBRANE PROTEIN-RELATED"/>
    <property type="match status" value="1"/>
</dbReference>
<dbReference type="PANTHER" id="PTHR41324:SF1">
    <property type="entry name" value="DUF2232 DOMAIN-CONTAINING PROTEIN"/>
    <property type="match status" value="1"/>
</dbReference>
<keyword evidence="1" id="KW-1133">Transmembrane helix</keyword>
<feature type="transmembrane region" description="Helical" evidence="1">
    <location>
        <begin position="273"/>
        <end position="297"/>
    </location>
</feature>
<dbReference type="RefSeq" id="WP_034773633.1">
    <property type="nucleotide sequence ID" value="NZ_CCRF01000105.1"/>
</dbReference>
<accession>A0A090J5V4</accession>
<feature type="transmembrane region" description="Helical" evidence="1">
    <location>
        <begin position="237"/>
        <end position="261"/>
    </location>
</feature>
<keyword evidence="5" id="KW-1185">Reference proteome</keyword>
<keyword evidence="1" id="KW-0812">Transmembrane</keyword>
<reference evidence="3 4" key="2">
    <citation type="submission" date="2015-01" db="EMBL/GenBank/DDBJ databases">
        <title>Draft Genome Sequences of Four Bacillus thermoamylovorans Strains, Isolated From Food Products.</title>
        <authorList>
            <person name="Krawcyk A.O."/>
            <person name="Berendsen E.M."/>
            <person name="Eijlander R.T."/>
            <person name="de Jong A."/>
            <person name="Wells-Bennik M."/>
            <person name="Kuipers O.P."/>
        </authorList>
    </citation>
    <scope>NUCLEOTIDE SEQUENCE [LARGE SCALE GENOMIC DNA]</scope>
    <source>
        <strain evidence="3 4">B4167</strain>
    </source>
</reference>
<dbReference type="PATRIC" id="fig|35841.7.peg.3377"/>
<dbReference type="EMBL" id="CCRF01000105">
    <property type="protein sequence ID" value="CEE03295.1"/>
    <property type="molecule type" value="Genomic_DNA"/>
</dbReference>
<reference evidence="2 5" key="1">
    <citation type="submission" date="2014-07" db="EMBL/GenBank/DDBJ databases">
        <authorList>
            <person name="Wibberg Daniel"/>
        </authorList>
    </citation>
    <scope>NUCLEOTIDE SEQUENCE [LARGE SCALE GENOMIC DNA]</scope>
</reference>
<evidence type="ECO:0000313" key="3">
    <source>
        <dbReference type="EMBL" id="KIO73336.1"/>
    </source>
</evidence>
<dbReference type="Proteomes" id="UP000032076">
    <property type="component" value="Unassembled WGS sequence"/>
</dbReference>
<name>A0A090J5V4_9BACI</name>